<accession>A0A7Z7ILJ8</accession>
<dbReference type="RefSeq" id="WP_186243315.1">
    <property type="nucleotide sequence ID" value="NZ_OCTY01000002.1"/>
</dbReference>
<reference evidence="1 2" key="1">
    <citation type="submission" date="2017-10" db="EMBL/GenBank/DDBJ databases">
        <authorList>
            <consortium name="Urmite Genomes"/>
        </authorList>
    </citation>
    <scope>NUCLEOTIDE SEQUENCE [LARGE SCALE GENOMIC DNA]</scope>
    <source>
        <strain evidence="1 2">FB-527</strain>
    </source>
</reference>
<evidence type="ECO:0000313" key="1">
    <source>
        <dbReference type="EMBL" id="SOJ55476.1"/>
    </source>
</evidence>
<name>A0A7Z7ILJ8_9MYCO</name>
<gene>
    <name evidence="1" type="ORF">MSIMFB_02962</name>
</gene>
<sequence>MYGSREGLIGHAWLRAARRFVELLVALVDEAHTVANPRDEVLAAAETSLIYPRRYPGGLDGSWAHSVGL</sequence>
<comment type="caution">
    <text evidence="1">The sequence shown here is derived from an EMBL/GenBank/DDBJ whole genome shotgun (WGS) entry which is preliminary data.</text>
</comment>
<keyword evidence="2" id="KW-1185">Reference proteome</keyword>
<evidence type="ECO:0000313" key="2">
    <source>
        <dbReference type="Proteomes" id="UP000554965"/>
    </source>
</evidence>
<dbReference type="EMBL" id="OCTY01000002">
    <property type="protein sequence ID" value="SOJ55476.1"/>
    <property type="molecule type" value="Genomic_DNA"/>
</dbReference>
<proteinExistence type="predicted"/>
<protein>
    <submittedName>
        <fullName evidence="1">Uncharacterized protein</fullName>
    </submittedName>
</protein>
<dbReference type="Proteomes" id="UP000554965">
    <property type="component" value="Unassembled WGS sequence"/>
</dbReference>
<dbReference type="AlphaFoldDB" id="A0A7Z7ILJ8"/>
<organism evidence="1 2">
    <name type="scientific">Mycobacterium simulans</name>
    <dbReference type="NCBI Taxonomy" id="627089"/>
    <lineage>
        <taxon>Bacteria</taxon>
        <taxon>Bacillati</taxon>
        <taxon>Actinomycetota</taxon>
        <taxon>Actinomycetes</taxon>
        <taxon>Mycobacteriales</taxon>
        <taxon>Mycobacteriaceae</taxon>
        <taxon>Mycobacterium</taxon>
    </lineage>
</organism>